<keyword evidence="4" id="KW-0472">Membrane</keyword>
<dbReference type="GO" id="GO:0016020">
    <property type="term" value="C:membrane"/>
    <property type="evidence" value="ECO:0007669"/>
    <property type="project" value="UniProtKB-SubCell"/>
</dbReference>
<protein>
    <submittedName>
        <fullName evidence="5">Uncharacterized protein</fullName>
    </submittedName>
</protein>
<dbReference type="InterPro" id="IPR051328">
    <property type="entry name" value="T7SS_ABC-Transporter"/>
</dbReference>
<feature type="non-terminal residue" evidence="5">
    <location>
        <position position="1"/>
    </location>
</feature>
<dbReference type="EMBL" id="JAJFBX010000580">
    <property type="protein sequence ID" value="MCC2749123.1"/>
    <property type="molecule type" value="Genomic_DNA"/>
</dbReference>
<dbReference type="PANTHER" id="PTHR43077:SF10">
    <property type="entry name" value="TRANSPORT PERMEASE PROTEIN"/>
    <property type="match status" value="1"/>
</dbReference>
<feature type="non-terminal residue" evidence="5">
    <location>
        <position position="70"/>
    </location>
</feature>
<organism evidence="5 6">
    <name type="scientific">Agathobacter rectalis</name>
    <dbReference type="NCBI Taxonomy" id="39491"/>
    <lineage>
        <taxon>Bacteria</taxon>
        <taxon>Bacillati</taxon>
        <taxon>Bacillota</taxon>
        <taxon>Clostridia</taxon>
        <taxon>Lachnospirales</taxon>
        <taxon>Lachnospiraceae</taxon>
        <taxon>Agathobacter</taxon>
    </lineage>
</organism>
<dbReference type="PANTHER" id="PTHR43077">
    <property type="entry name" value="TRANSPORT PERMEASE YVFS-RELATED"/>
    <property type="match status" value="1"/>
</dbReference>
<keyword evidence="3" id="KW-1133">Transmembrane helix</keyword>
<dbReference type="AlphaFoldDB" id="A0AAW4WWP4"/>
<reference evidence="5" key="1">
    <citation type="submission" date="2021-10" db="EMBL/GenBank/DDBJ databases">
        <title>Collection of gut derived symbiotic bacterial strains cultured from healthy donors.</title>
        <authorList>
            <person name="Lin H."/>
            <person name="Littmann E."/>
            <person name="Claire K."/>
            <person name="Pamer E."/>
        </authorList>
    </citation>
    <scope>NUCLEOTIDE SEQUENCE</scope>
    <source>
        <strain evidence="5">MSK.22.92</strain>
    </source>
</reference>
<gene>
    <name evidence="5" type="ORF">LK487_19315</name>
</gene>
<evidence type="ECO:0000256" key="3">
    <source>
        <dbReference type="ARBA" id="ARBA00022989"/>
    </source>
</evidence>
<evidence type="ECO:0000313" key="5">
    <source>
        <dbReference type="EMBL" id="MCC2749123.1"/>
    </source>
</evidence>
<accession>A0AAW4WWP4</accession>
<dbReference type="Proteomes" id="UP001197847">
    <property type="component" value="Unassembled WGS sequence"/>
</dbReference>
<name>A0AAW4WWP4_9FIRM</name>
<keyword evidence="2" id="KW-0812">Transmembrane</keyword>
<evidence type="ECO:0000256" key="1">
    <source>
        <dbReference type="ARBA" id="ARBA00004141"/>
    </source>
</evidence>
<comment type="subcellular location">
    <subcellularLocation>
        <location evidence="1">Membrane</location>
        <topology evidence="1">Multi-pass membrane protein</topology>
    </subcellularLocation>
</comment>
<sequence>VLPSLYAWFNILANWDPYSATGNLQVAVANEDRGTTNDLVGHLNAGKQVVTELKHNDQLGWRFVSNEEQA</sequence>
<evidence type="ECO:0000313" key="6">
    <source>
        <dbReference type="Proteomes" id="UP001197847"/>
    </source>
</evidence>
<proteinExistence type="predicted"/>
<evidence type="ECO:0000256" key="4">
    <source>
        <dbReference type="ARBA" id="ARBA00023136"/>
    </source>
</evidence>
<evidence type="ECO:0000256" key="2">
    <source>
        <dbReference type="ARBA" id="ARBA00022692"/>
    </source>
</evidence>
<comment type="caution">
    <text evidence="5">The sequence shown here is derived from an EMBL/GenBank/DDBJ whole genome shotgun (WGS) entry which is preliminary data.</text>
</comment>